<feature type="transmembrane region" description="Helical" evidence="11">
    <location>
        <begin position="969"/>
        <end position="987"/>
    </location>
</feature>
<dbReference type="GO" id="GO:0012505">
    <property type="term" value="C:endomembrane system"/>
    <property type="evidence" value="ECO:0007669"/>
    <property type="project" value="UniProtKB-SubCell"/>
</dbReference>
<evidence type="ECO:0000256" key="10">
    <source>
        <dbReference type="SAM" id="MobiDB-lite"/>
    </source>
</evidence>
<feature type="domain" description="Cation-transporting P-type ATPase N-terminal" evidence="12">
    <location>
        <begin position="17"/>
        <end position="91"/>
    </location>
</feature>
<keyword evidence="7" id="KW-1278">Translocase</keyword>
<dbReference type="SFLD" id="SFLDF00027">
    <property type="entry name" value="p-type_atpase"/>
    <property type="match status" value="1"/>
</dbReference>
<dbReference type="SFLD" id="SFLDG00002">
    <property type="entry name" value="C1.7:_P-type_atpase_like"/>
    <property type="match status" value="1"/>
</dbReference>
<dbReference type="GO" id="GO:0005524">
    <property type="term" value="F:ATP binding"/>
    <property type="evidence" value="ECO:0007669"/>
    <property type="project" value="UniProtKB-KW"/>
</dbReference>
<dbReference type="Pfam" id="PF00690">
    <property type="entry name" value="Cation_ATPase_N"/>
    <property type="match status" value="1"/>
</dbReference>
<feature type="transmembrane region" description="Helical" evidence="11">
    <location>
        <begin position="840"/>
        <end position="861"/>
    </location>
</feature>
<dbReference type="Pfam" id="PF08282">
    <property type="entry name" value="Hydrolase_3"/>
    <property type="match status" value="1"/>
</dbReference>
<sequence length="1091" mass="118611">MAKSTQFVAPAPPLPGPAHITLAEDLIHALESNIQSGLHESKVKELQAVYGPNQIKPPKPPSATKLLLRQVANAMTIVLLMSMAVSFGTQDWIEAGVIAALVILNVSVGFSQEWKAEKTVAALSSVGSPVAEVIRNKNGRDGIASIIQVEEVVPGDIILLKNGDVVPADARVLPEYVSSLETDEALLTGESLPVGKKADILDVPDCPVGDRKNMVFSGSTVTKGRARCLVTGTGMNTELGKIAEAMERKETIKDKGWRAKWYKFKVIMGTAGTSKLQIKLNKLAYILLGWALLLAFIVVASTGFSDIPFSIATYAVATAVSILPASLIAVVSLTLSNAAQELSKRNALVRRMDAIESLSTVTDICSDKTGTITVGKMVVKKAWIPAESSFQADKSSSLIDTTRGQAYTAESGSDPFYPRGLVRALPRIPSRKNTQSSSDTQLQLSNDDDDDDEMDSEDIVRISEIEENFKNLVLCASLCNMAVIHKGDEGKWQASGDATEIALQVFAHKLGMGKPHMTHKRHDKSHHHDELMLNTLDSRTDETLKNHPTQVPGNYSMVIEHPFDSTVKRMSTAWKFEALNAEESTQDMFIFMKGAVERVLDRCAFIGLSPENQVKLTDENRQQIIHRMDKLAAEGLRVLALSGKLVPIAREAEIKAMPRDELETGVCFLGLAGIYDPPRPQSKGAVLDAIKAGITPRMLTGDHPATATAISKAVGILNETSPQNCVMTGQQFDALTEDQIDALPELPLVVARCAPDTKVRMVEAIHRRSKFGMQCTTIMTGDGVNDCPALKRADVGFAMGEAGSDVAKGAAEVVLADDNFATIIRAIRKGRGVLTNLSKFLLFLLSGNIAEVLVLLVGLAFKDPTGNSVYPLSPVAALFINTICAGPPALALGLEPTAKDAMLRNPGDFRTIFTTFWWLDLFFYGFLIGGLTIVNFVIVVWGTVLNGGKGQIGLECNDGHYNASQCQNIFHGRSAAFSTLMLLAMVHSLECKSLEKSIFQMKLTDNKILLWSVGICSLVVFPIVYIPVINDYVFQIVGMGWEWGIVFGALVVYLLATEMWKLSRRMMYPLPVAELEKDGLPRFDTIADEKR</sequence>
<dbReference type="InterPro" id="IPR023214">
    <property type="entry name" value="HAD_sf"/>
</dbReference>
<name>A0A0F7SG58_PHARH</name>
<feature type="transmembrane region" description="Helical" evidence="11">
    <location>
        <begin position="1008"/>
        <end position="1026"/>
    </location>
</feature>
<dbReference type="Pfam" id="PF00689">
    <property type="entry name" value="Cation_ATPase_C"/>
    <property type="match status" value="1"/>
</dbReference>
<feature type="transmembrane region" description="Helical" evidence="11">
    <location>
        <begin position="283"/>
        <end position="305"/>
    </location>
</feature>
<keyword evidence="5" id="KW-0067">ATP-binding</keyword>
<comment type="subcellular location">
    <subcellularLocation>
        <location evidence="1">Endomembrane system</location>
        <topology evidence="1">Multi-pass membrane protein</topology>
    </subcellularLocation>
</comment>
<protein>
    <submittedName>
        <fullName evidence="13">Calcium-transporting atpase 3</fullName>
    </submittedName>
</protein>
<dbReference type="PROSITE" id="PS00154">
    <property type="entry name" value="ATPASE_E1_E2"/>
    <property type="match status" value="1"/>
</dbReference>
<dbReference type="GO" id="GO:0030001">
    <property type="term" value="P:metal ion transport"/>
    <property type="evidence" value="ECO:0007669"/>
    <property type="project" value="UniProtKB-ARBA"/>
</dbReference>
<dbReference type="SMART" id="SM00831">
    <property type="entry name" value="Cation_ATPase_N"/>
    <property type="match status" value="1"/>
</dbReference>
<feature type="transmembrane region" description="Helical" evidence="11">
    <location>
        <begin position="92"/>
        <end position="110"/>
    </location>
</feature>
<dbReference type="PRINTS" id="PR00119">
    <property type="entry name" value="CATATPASE"/>
</dbReference>
<dbReference type="InterPro" id="IPR001757">
    <property type="entry name" value="P_typ_ATPase"/>
</dbReference>
<evidence type="ECO:0000256" key="1">
    <source>
        <dbReference type="ARBA" id="ARBA00004127"/>
    </source>
</evidence>
<reference evidence="13" key="1">
    <citation type="submission" date="2014-08" db="EMBL/GenBank/DDBJ databases">
        <authorList>
            <person name="Sharma Rahul"/>
            <person name="Thines Marco"/>
        </authorList>
    </citation>
    <scope>NUCLEOTIDE SEQUENCE</scope>
</reference>
<dbReference type="EMBL" id="LN483249">
    <property type="protein sequence ID" value="CDZ97841.1"/>
    <property type="molecule type" value="Genomic_DNA"/>
</dbReference>
<dbReference type="NCBIfam" id="TIGR01494">
    <property type="entry name" value="ATPase_P-type"/>
    <property type="match status" value="2"/>
</dbReference>
<keyword evidence="2" id="KW-0597">Phosphoprotein</keyword>
<evidence type="ECO:0000259" key="12">
    <source>
        <dbReference type="SMART" id="SM00831"/>
    </source>
</evidence>
<evidence type="ECO:0000256" key="9">
    <source>
        <dbReference type="ARBA" id="ARBA00023136"/>
    </source>
</evidence>
<feature type="transmembrane region" description="Helical" evidence="11">
    <location>
        <begin position="311"/>
        <end position="335"/>
    </location>
</feature>
<dbReference type="GO" id="GO:0016020">
    <property type="term" value="C:membrane"/>
    <property type="evidence" value="ECO:0007669"/>
    <property type="project" value="InterPro"/>
</dbReference>
<dbReference type="Pfam" id="PF13246">
    <property type="entry name" value="Cation_ATPase"/>
    <property type="match status" value="1"/>
</dbReference>
<dbReference type="PANTHER" id="PTHR42861">
    <property type="entry name" value="CALCIUM-TRANSPORTING ATPASE"/>
    <property type="match status" value="1"/>
</dbReference>
<evidence type="ECO:0000313" key="13">
    <source>
        <dbReference type="EMBL" id="CDZ97841.1"/>
    </source>
</evidence>
<organism evidence="13">
    <name type="scientific">Phaffia rhodozyma</name>
    <name type="common">Yeast</name>
    <name type="synonym">Xanthophyllomyces dendrorhous</name>
    <dbReference type="NCBI Taxonomy" id="264483"/>
    <lineage>
        <taxon>Eukaryota</taxon>
        <taxon>Fungi</taxon>
        <taxon>Dikarya</taxon>
        <taxon>Basidiomycota</taxon>
        <taxon>Agaricomycotina</taxon>
        <taxon>Tremellomycetes</taxon>
        <taxon>Cystofilobasidiales</taxon>
        <taxon>Mrakiaceae</taxon>
        <taxon>Phaffia</taxon>
    </lineage>
</organism>
<keyword evidence="8 11" id="KW-1133">Transmembrane helix</keyword>
<feature type="transmembrane region" description="Helical" evidence="11">
    <location>
        <begin position="66"/>
        <end position="86"/>
    </location>
</feature>
<dbReference type="InterPro" id="IPR008250">
    <property type="entry name" value="ATPase_P-typ_transduc_dom_A_sf"/>
</dbReference>
<accession>A0A0F7SG58</accession>
<evidence type="ECO:0000256" key="8">
    <source>
        <dbReference type="ARBA" id="ARBA00022989"/>
    </source>
</evidence>
<evidence type="ECO:0000256" key="11">
    <source>
        <dbReference type="SAM" id="Phobius"/>
    </source>
</evidence>
<dbReference type="Gene3D" id="2.70.150.10">
    <property type="entry name" value="Calcium-transporting ATPase, cytoplasmic transduction domain A"/>
    <property type="match status" value="1"/>
</dbReference>
<dbReference type="InterPro" id="IPR036412">
    <property type="entry name" value="HAD-like_sf"/>
</dbReference>
<feature type="region of interest" description="Disordered" evidence="10">
    <location>
        <begin position="427"/>
        <end position="454"/>
    </location>
</feature>
<dbReference type="Gene3D" id="3.40.1110.10">
    <property type="entry name" value="Calcium-transporting ATPase, cytoplasmic domain N"/>
    <property type="match status" value="2"/>
</dbReference>
<feature type="transmembrane region" description="Helical" evidence="11">
    <location>
        <begin position="915"/>
        <end position="941"/>
    </location>
</feature>
<feature type="compositionally biased region" description="Low complexity" evidence="10">
    <location>
        <begin position="433"/>
        <end position="445"/>
    </location>
</feature>
<dbReference type="InterPro" id="IPR004014">
    <property type="entry name" value="ATPase_P-typ_cation-transptr_N"/>
</dbReference>
<feature type="transmembrane region" description="Helical" evidence="11">
    <location>
        <begin position="873"/>
        <end position="894"/>
    </location>
</feature>
<dbReference type="InterPro" id="IPR018303">
    <property type="entry name" value="ATPase_P-typ_P_site"/>
</dbReference>
<dbReference type="Pfam" id="PF00122">
    <property type="entry name" value="E1-E2_ATPase"/>
    <property type="match status" value="1"/>
</dbReference>
<dbReference type="SUPFAM" id="SSF56784">
    <property type="entry name" value="HAD-like"/>
    <property type="match status" value="1"/>
</dbReference>
<dbReference type="InterPro" id="IPR006068">
    <property type="entry name" value="ATPase_P-typ_cation-transptr_C"/>
</dbReference>
<evidence type="ECO:0000256" key="6">
    <source>
        <dbReference type="ARBA" id="ARBA00022842"/>
    </source>
</evidence>
<evidence type="ECO:0000256" key="4">
    <source>
        <dbReference type="ARBA" id="ARBA00022741"/>
    </source>
</evidence>
<dbReference type="InterPro" id="IPR059000">
    <property type="entry name" value="ATPase_P-type_domA"/>
</dbReference>
<dbReference type="SFLD" id="SFLDS00003">
    <property type="entry name" value="Haloacid_Dehalogenase"/>
    <property type="match status" value="1"/>
</dbReference>
<keyword evidence="6" id="KW-0460">Magnesium</keyword>
<dbReference type="GO" id="GO:0016887">
    <property type="term" value="F:ATP hydrolysis activity"/>
    <property type="evidence" value="ECO:0007669"/>
    <property type="project" value="InterPro"/>
</dbReference>
<dbReference type="Gene3D" id="3.40.50.1000">
    <property type="entry name" value="HAD superfamily/HAD-like"/>
    <property type="match status" value="2"/>
</dbReference>
<dbReference type="SUPFAM" id="SSF81665">
    <property type="entry name" value="Calcium ATPase, transmembrane domain M"/>
    <property type="match status" value="1"/>
</dbReference>
<keyword evidence="4" id="KW-0547">Nucleotide-binding</keyword>
<evidence type="ECO:0000256" key="3">
    <source>
        <dbReference type="ARBA" id="ARBA00022692"/>
    </source>
</evidence>
<evidence type="ECO:0000256" key="5">
    <source>
        <dbReference type="ARBA" id="ARBA00022840"/>
    </source>
</evidence>
<dbReference type="InterPro" id="IPR044492">
    <property type="entry name" value="P_typ_ATPase_HD_dom"/>
</dbReference>
<dbReference type="SUPFAM" id="SSF81660">
    <property type="entry name" value="Metal cation-transporting ATPase, ATP-binding domain N"/>
    <property type="match status" value="1"/>
</dbReference>
<dbReference type="AlphaFoldDB" id="A0A0F7SG58"/>
<evidence type="ECO:0000256" key="7">
    <source>
        <dbReference type="ARBA" id="ARBA00022967"/>
    </source>
</evidence>
<feature type="transmembrane region" description="Helical" evidence="11">
    <location>
        <begin position="1032"/>
        <end position="1056"/>
    </location>
</feature>
<keyword evidence="9 11" id="KW-0472">Membrane</keyword>
<evidence type="ECO:0000256" key="2">
    <source>
        <dbReference type="ARBA" id="ARBA00022553"/>
    </source>
</evidence>
<dbReference type="InterPro" id="IPR023299">
    <property type="entry name" value="ATPase_P-typ_cyto_dom_N"/>
</dbReference>
<dbReference type="FunFam" id="2.70.150.10:FF:000160">
    <property type="entry name" value="Sarcoplasmic/endoplasmic reticulum calcium ATPase 1"/>
    <property type="match status" value="1"/>
</dbReference>
<dbReference type="Gene3D" id="1.20.1110.10">
    <property type="entry name" value="Calcium-transporting ATPase, transmembrane domain"/>
    <property type="match status" value="2"/>
</dbReference>
<proteinExistence type="predicted"/>
<dbReference type="InterPro" id="IPR023298">
    <property type="entry name" value="ATPase_P-typ_TM_dom_sf"/>
</dbReference>
<keyword evidence="3 11" id="KW-0812">Transmembrane</keyword>
<dbReference type="SUPFAM" id="SSF81653">
    <property type="entry name" value="Calcium ATPase, transduction domain A"/>
    <property type="match status" value="1"/>
</dbReference>